<evidence type="ECO:0000256" key="1">
    <source>
        <dbReference type="ARBA" id="ARBA00023125"/>
    </source>
</evidence>
<dbReference type="InterPro" id="IPR001387">
    <property type="entry name" value="Cro/C1-type_HTH"/>
</dbReference>
<dbReference type="GO" id="GO:0003677">
    <property type="term" value="F:DNA binding"/>
    <property type="evidence" value="ECO:0007669"/>
    <property type="project" value="UniProtKB-KW"/>
</dbReference>
<evidence type="ECO:0000313" key="3">
    <source>
        <dbReference type="EMBL" id="SFL33115.1"/>
    </source>
</evidence>
<dbReference type="OrthoDB" id="5297543at2"/>
<accession>A0A1I4GT21</accession>
<dbReference type="SMART" id="SM00530">
    <property type="entry name" value="HTH_XRE"/>
    <property type="match status" value="1"/>
</dbReference>
<dbReference type="NCBIfam" id="TIGR02607">
    <property type="entry name" value="antidote_HigA"/>
    <property type="match status" value="1"/>
</dbReference>
<evidence type="ECO:0000259" key="2">
    <source>
        <dbReference type="PROSITE" id="PS50943"/>
    </source>
</evidence>
<dbReference type="Proteomes" id="UP000199533">
    <property type="component" value="Unassembled WGS sequence"/>
</dbReference>
<dbReference type="InterPro" id="IPR013430">
    <property type="entry name" value="Toxin_antidote_HigA"/>
</dbReference>
<dbReference type="AlphaFoldDB" id="A0A1I4GT21"/>
<name>A0A1I4GT21_9PROT</name>
<dbReference type="CDD" id="cd00093">
    <property type="entry name" value="HTH_XRE"/>
    <property type="match status" value="1"/>
</dbReference>
<reference evidence="4" key="1">
    <citation type="submission" date="2016-10" db="EMBL/GenBank/DDBJ databases">
        <authorList>
            <person name="Varghese N."/>
            <person name="Submissions S."/>
        </authorList>
    </citation>
    <scope>NUCLEOTIDE SEQUENCE [LARGE SCALE GENOMIC DNA]</scope>
    <source>
        <strain evidence="4">Nm69</strain>
    </source>
</reference>
<keyword evidence="1" id="KW-0238">DNA-binding</keyword>
<dbReference type="SUPFAM" id="SSF47413">
    <property type="entry name" value="lambda repressor-like DNA-binding domains"/>
    <property type="match status" value="1"/>
</dbReference>
<protein>
    <submittedName>
        <fullName evidence="3">Transcriptional regulator, XRE family</fullName>
    </submittedName>
</protein>
<dbReference type="PANTHER" id="PTHR36924">
    <property type="entry name" value="ANTITOXIN HIGA-1"/>
    <property type="match status" value="1"/>
</dbReference>
<dbReference type="EMBL" id="FOSP01000062">
    <property type="protein sequence ID" value="SFL33115.1"/>
    <property type="molecule type" value="Genomic_DNA"/>
</dbReference>
<dbReference type="Gene3D" id="1.10.260.40">
    <property type="entry name" value="lambda repressor-like DNA-binding domains"/>
    <property type="match status" value="1"/>
</dbReference>
<dbReference type="PANTHER" id="PTHR36924:SF1">
    <property type="entry name" value="ANTITOXIN HIGA-1"/>
    <property type="match status" value="1"/>
</dbReference>
<proteinExistence type="predicted"/>
<dbReference type="STRING" id="52441.SAMN05216302_106217"/>
<keyword evidence="4" id="KW-1185">Reference proteome</keyword>
<sequence>MAMKNPVHPGKIIKHDCIEALGLNVTEAAEALGVARTTLSRVINEKASVSPEMAIRVSKAFGGTPEHWLRMQLAYDMVQMRDQMDRIHVKRLPASDISQASS</sequence>
<dbReference type="InterPro" id="IPR010982">
    <property type="entry name" value="Lambda_DNA-bd_dom_sf"/>
</dbReference>
<dbReference type="PROSITE" id="PS50943">
    <property type="entry name" value="HTH_CROC1"/>
    <property type="match status" value="1"/>
</dbReference>
<gene>
    <name evidence="3" type="ORF">SAMN05216302_106217</name>
</gene>
<dbReference type="Pfam" id="PF01381">
    <property type="entry name" value="HTH_3"/>
    <property type="match status" value="1"/>
</dbReference>
<feature type="domain" description="HTH cro/C1-type" evidence="2">
    <location>
        <begin position="19"/>
        <end position="68"/>
    </location>
</feature>
<evidence type="ECO:0000313" key="4">
    <source>
        <dbReference type="Proteomes" id="UP000199533"/>
    </source>
</evidence>
<organism evidence="3 4">
    <name type="scientific">Nitrosomonas aestuarii</name>
    <dbReference type="NCBI Taxonomy" id="52441"/>
    <lineage>
        <taxon>Bacteria</taxon>
        <taxon>Pseudomonadati</taxon>
        <taxon>Pseudomonadota</taxon>
        <taxon>Betaproteobacteria</taxon>
        <taxon>Nitrosomonadales</taxon>
        <taxon>Nitrosomonadaceae</taxon>
        <taxon>Nitrosomonas</taxon>
    </lineage>
</organism>